<dbReference type="InterPro" id="IPR008479">
    <property type="entry name" value="DUF760"/>
</dbReference>
<evidence type="ECO:0000313" key="3">
    <source>
        <dbReference type="EMBL" id="CAI0455710.1"/>
    </source>
</evidence>
<sequence>MAATAARAFLLSRDLSPKHHPPPSLPSSTSLAPFFLRRHNNNNFNSNSHHHHAAWAAAVTTTTTVSCLSSGGGISDEFVSTRKSSLDRGFSVIANMLKRIEPLDNSTISKGVSDSSKDSMKQTISTMLGLLPSADFSVTIRFAKLPLDSLLISAIITGYTLWNAEYRMSLTRNLEISMENWRRSDSGESQLETKEETDVNKGRVGEVGAQDVEISPQVLGDLPQEALNYIQRLESELSDVKEELKSWEQEITEMENGRGNKNCLLEYLRSLDPDMVKELSRPSSIEVEDIIHQLVQSTVQRFFKDEPTLSFMGDSVVSNAAEGSYQIGADEFCSTIGTSRDYLAKLLFWLVYAIGASFERIREQIATKLCRRIVVNEEAEAVATERRIGRQKRRKRRTRDRDPETGSPSLSPRQCPDRYAFRAGRNLPDKEFRYLRTVIVTAAVHRGFGRRLPCHQVTNFLDLPALGRRQPPYMVLRLCGDLCFW</sequence>
<evidence type="ECO:0000256" key="2">
    <source>
        <dbReference type="SAM" id="MobiDB-lite"/>
    </source>
</evidence>
<dbReference type="Pfam" id="PF05542">
    <property type="entry name" value="DUF760"/>
    <property type="match status" value="2"/>
</dbReference>
<name>A0AAV0NAU0_9ROSI</name>
<dbReference type="AlphaFoldDB" id="A0AAV0NAU0"/>
<feature type="region of interest" description="Disordered" evidence="2">
    <location>
        <begin position="385"/>
        <end position="416"/>
    </location>
</feature>
<dbReference type="Proteomes" id="UP001154282">
    <property type="component" value="Unassembled WGS sequence"/>
</dbReference>
<evidence type="ECO:0000256" key="1">
    <source>
        <dbReference type="SAM" id="Coils"/>
    </source>
</evidence>
<accession>A0AAV0NAU0</accession>
<keyword evidence="1" id="KW-0175">Coiled coil</keyword>
<keyword evidence="4" id="KW-1185">Reference proteome</keyword>
<dbReference type="PANTHER" id="PTHR33598">
    <property type="entry name" value="OS02G0833400 PROTEIN"/>
    <property type="match status" value="1"/>
</dbReference>
<protein>
    <submittedName>
        <fullName evidence="3">Uncharacterized protein</fullName>
    </submittedName>
</protein>
<dbReference type="PANTHER" id="PTHR33598:SF10">
    <property type="entry name" value="SEED MATURATION-LIKE PROTEIN"/>
    <property type="match status" value="1"/>
</dbReference>
<comment type="caution">
    <text evidence="3">The sequence shown here is derived from an EMBL/GenBank/DDBJ whole genome shotgun (WGS) entry which is preliminary data.</text>
</comment>
<proteinExistence type="predicted"/>
<feature type="coiled-coil region" evidence="1">
    <location>
        <begin position="230"/>
        <end position="257"/>
    </location>
</feature>
<reference evidence="3" key="1">
    <citation type="submission" date="2022-08" db="EMBL/GenBank/DDBJ databases">
        <authorList>
            <person name="Gutierrez-Valencia J."/>
        </authorList>
    </citation>
    <scope>NUCLEOTIDE SEQUENCE</scope>
</reference>
<dbReference type="AntiFam" id="ANF00025">
    <property type="entry name" value="Antisense to 23S rRNA"/>
</dbReference>
<evidence type="ECO:0000313" key="4">
    <source>
        <dbReference type="Proteomes" id="UP001154282"/>
    </source>
</evidence>
<organism evidence="3 4">
    <name type="scientific">Linum tenue</name>
    <dbReference type="NCBI Taxonomy" id="586396"/>
    <lineage>
        <taxon>Eukaryota</taxon>
        <taxon>Viridiplantae</taxon>
        <taxon>Streptophyta</taxon>
        <taxon>Embryophyta</taxon>
        <taxon>Tracheophyta</taxon>
        <taxon>Spermatophyta</taxon>
        <taxon>Magnoliopsida</taxon>
        <taxon>eudicotyledons</taxon>
        <taxon>Gunneridae</taxon>
        <taxon>Pentapetalae</taxon>
        <taxon>rosids</taxon>
        <taxon>fabids</taxon>
        <taxon>Malpighiales</taxon>
        <taxon>Linaceae</taxon>
        <taxon>Linum</taxon>
    </lineage>
</organism>
<gene>
    <name evidence="3" type="ORF">LITE_LOCUS32460</name>
</gene>
<dbReference type="EMBL" id="CAMGYJ010000008">
    <property type="protein sequence ID" value="CAI0455710.1"/>
    <property type="molecule type" value="Genomic_DNA"/>
</dbReference>
<feature type="compositionally biased region" description="Basic residues" evidence="2">
    <location>
        <begin position="389"/>
        <end position="398"/>
    </location>
</feature>